<sequence>IAKHTTIIRTRFEDFKKPKKCGEDIELMIKGGGELAEIIESCQKEVIHVNNPPITIAEAVYKPPKLQELSTEIVGYMESKKELEEELASRLQKKKLRKLRIKINAASKAKDDKDDKKNVSAENVDKSKSTASKEEKKQESANQEFGADNKVIQENINIQADIKQLEDERKKLKEQIQEKENIIREKVFKHIFNNYEEILNIPGGSIFISSIKDSKKMTAKETLNNDLGKLKNEYLRQLEKDK</sequence>
<name>A0ACA9S071_9GLOM</name>
<proteinExistence type="predicted"/>
<dbReference type="EMBL" id="CAJVQC010083666">
    <property type="protein sequence ID" value="CAG8820450.1"/>
    <property type="molecule type" value="Genomic_DNA"/>
</dbReference>
<feature type="non-terminal residue" evidence="1">
    <location>
        <position position="242"/>
    </location>
</feature>
<organism evidence="1 2">
    <name type="scientific">Racocetra persica</name>
    <dbReference type="NCBI Taxonomy" id="160502"/>
    <lineage>
        <taxon>Eukaryota</taxon>
        <taxon>Fungi</taxon>
        <taxon>Fungi incertae sedis</taxon>
        <taxon>Mucoromycota</taxon>
        <taxon>Glomeromycotina</taxon>
        <taxon>Glomeromycetes</taxon>
        <taxon>Diversisporales</taxon>
        <taxon>Gigasporaceae</taxon>
        <taxon>Racocetra</taxon>
    </lineage>
</organism>
<dbReference type="Proteomes" id="UP000789920">
    <property type="component" value="Unassembled WGS sequence"/>
</dbReference>
<evidence type="ECO:0000313" key="1">
    <source>
        <dbReference type="EMBL" id="CAG8820450.1"/>
    </source>
</evidence>
<feature type="non-terminal residue" evidence="1">
    <location>
        <position position="1"/>
    </location>
</feature>
<comment type="caution">
    <text evidence="1">The sequence shown here is derived from an EMBL/GenBank/DDBJ whole genome shotgun (WGS) entry which is preliminary data.</text>
</comment>
<evidence type="ECO:0000313" key="2">
    <source>
        <dbReference type="Proteomes" id="UP000789920"/>
    </source>
</evidence>
<protein>
    <submittedName>
        <fullName evidence="1">31589_t:CDS:1</fullName>
    </submittedName>
</protein>
<reference evidence="1" key="1">
    <citation type="submission" date="2021-06" db="EMBL/GenBank/DDBJ databases">
        <authorList>
            <person name="Kallberg Y."/>
            <person name="Tangrot J."/>
            <person name="Rosling A."/>
        </authorList>
    </citation>
    <scope>NUCLEOTIDE SEQUENCE</scope>
    <source>
        <strain evidence="1">MA461A</strain>
    </source>
</reference>
<keyword evidence="2" id="KW-1185">Reference proteome</keyword>
<gene>
    <name evidence="1" type="ORF">RPERSI_LOCUS25356</name>
</gene>
<accession>A0ACA9S071</accession>